<proteinExistence type="predicted"/>
<reference evidence="3" key="1">
    <citation type="submission" date="2023-03" db="EMBL/GenBank/DDBJ databases">
        <title>Chromosome-level genomes of two armyworms, Mythimna separata and Mythimna loreyi, provide insights into the biosynthesis and reception of sex pheromones.</title>
        <authorList>
            <person name="Zhao H."/>
        </authorList>
    </citation>
    <scope>NUCLEOTIDE SEQUENCE</scope>
    <source>
        <strain evidence="3">BeijingLab</strain>
        <tissue evidence="3">Pupa</tissue>
    </source>
</reference>
<protein>
    <recommendedName>
        <fullName evidence="2">C-type lectin domain-containing protein</fullName>
    </recommendedName>
</protein>
<dbReference type="PROSITE" id="PS50041">
    <property type="entry name" value="C_TYPE_LECTIN_2"/>
    <property type="match status" value="2"/>
</dbReference>
<feature type="domain" description="C-type lectin" evidence="2">
    <location>
        <begin position="182"/>
        <end position="304"/>
    </location>
</feature>
<name>A0AAD7YN74_MYTSE</name>
<comment type="caution">
    <text evidence="3">The sequence shown here is derived from an EMBL/GenBank/DDBJ whole genome shotgun (WGS) entry which is preliminary data.</text>
</comment>
<dbReference type="InterPro" id="IPR050111">
    <property type="entry name" value="C-type_lectin/snaclec_domain"/>
</dbReference>
<gene>
    <name evidence="3" type="ORF">PYW07_003651</name>
</gene>
<dbReference type="Pfam" id="PF00059">
    <property type="entry name" value="Lectin_C"/>
    <property type="match status" value="2"/>
</dbReference>
<dbReference type="PANTHER" id="PTHR22803">
    <property type="entry name" value="MANNOSE, PHOSPHOLIPASE, LECTIN RECEPTOR RELATED"/>
    <property type="match status" value="1"/>
</dbReference>
<keyword evidence="1" id="KW-0732">Signal</keyword>
<evidence type="ECO:0000259" key="2">
    <source>
        <dbReference type="PROSITE" id="PS50041"/>
    </source>
</evidence>
<dbReference type="Proteomes" id="UP001231518">
    <property type="component" value="Chromosome 15"/>
</dbReference>
<dbReference type="InterPro" id="IPR001304">
    <property type="entry name" value="C-type_lectin-like"/>
</dbReference>
<accession>A0AAD7YN74</accession>
<feature type="chain" id="PRO_5041933174" description="C-type lectin domain-containing protein" evidence="1">
    <location>
        <begin position="22"/>
        <end position="327"/>
    </location>
</feature>
<organism evidence="3 4">
    <name type="scientific">Mythimna separata</name>
    <name type="common">Oriental armyworm</name>
    <name type="synonym">Pseudaletia separata</name>
    <dbReference type="NCBI Taxonomy" id="271217"/>
    <lineage>
        <taxon>Eukaryota</taxon>
        <taxon>Metazoa</taxon>
        <taxon>Ecdysozoa</taxon>
        <taxon>Arthropoda</taxon>
        <taxon>Hexapoda</taxon>
        <taxon>Insecta</taxon>
        <taxon>Pterygota</taxon>
        <taxon>Neoptera</taxon>
        <taxon>Endopterygota</taxon>
        <taxon>Lepidoptera</taxon>
        <taxon>Glossata</taxon>
        <taxon>Ditrysia</taxon>
        <taxon>Noctuoidea</taxon>
        <taxon>Noctuidae</taxon>
        <taxon>Noctuinae</taxon>
        <taxon>Hadenini</taxon>
        <taxon>Mythimna</taxon>
    </lineage>
</organism>
<feature type="domain" description="C-type lectin" evidence="2">
    <location>
        <begin position="37"/>
        <end position="156"/>
    </location>
</feature>
<dbReference type="InterPro" id="IPR016186">
    <property type="entry name" value="C-type_lectin-like/link_sf"/>
</dbReference>
<dbReference type="EMBL" id="JARGEI010000012">
    <property type="protein sequence ID" value="KAJ8722471.1"/>
    <property type="molecule type" value="Genomic_DNA"/>
</dbReference>
<dbReference type="InterPro" id="IPR016187">
    <property type="entry name" value="CTDL_fold"/>
</dbReference>
<evidence type="ECO:0000256" key="1">
    <source>
        <dbReference type="SAM" id="SignalP"/>
    </source>
</evidence>
<dbReference type="SMART" id="SM00034">
    <property type="entry name" value="CLECT"/>
    <property type="match status" value="2"/>
</dbReference>
<sequence>MDSKTLLVFLVVCFLSEFSYGQRDKKFFRKDYTYIESEQSFYKVHSVANTFNEAKRICALEGSMLFYAEDVEEFKAVLSLWQRTQPLIPWVFVGLTDQMSEGLFETVDRRPMSEVYTHWQRNQPDNSKDNEDCVCMDYLGTMNDYICETKNHFICKKTLQSLEWNNNCNMSNSDYIYNQDIGKCYKLHTTPMNWTDAYAACRIESTSLAVINNRMEADYLAKLTENTPEPLVSEQYLQGVYHVGFHNRFLEGWQTVEGTPMNVDAELWFNNKLPQNHYEECGSMFFNGRLVSNSCNMKSFFICEQQAIPTTNTSTSTEQNEENYMQS</sequence>
<dbReference type="SUPFAM" id="SSF56436">
    <property type="entry name" value="C-type lectin-like"/>
    <property type="match status" value="2"/>
</dbReference>
<feature type="signal peptide" evidence="1">
    <location>
        <begin position="1"/>
        <end position="21"/>
    </location>
</feature>
<dbReference type="CDD" id="cd00037">
    <property type="entry name" value="CLECT"/>
    <property type="match status" value="2"/>
</dbReference>
<dbReference type="AlphaFoldDB" id="A0AAD7YN74"/>
<keyword evidence="4" id="KW-1185">Reference proteome</keyword>
<evidence type="ECO:0000313" key="3">
    <source>
        <dbReference type="EMBL" id="KAJ8722471.1"/>
    </source>
</evidence>
<evidence type="ECO:0000313" key="4">
    <source>
        <dbReference type="Proteomes" id="UP001231518"/>
    </source>
</evidence>
<dbReference type="Gene3D" id="3.10.100.10">
    <property type="entry name" value="Mannose-Binding Protein A, subunit A"/>
    <property type="match status" value="2"/>
</dbReference>